<gene>
    <name evidence="1" type="primary">Dana\GF13325</name>
    <name evidence="1" type="synonym">dana_GLEANR_13339</name>
    <name evidence="1" type="ORF">GF13325</name>
</gene>
<sequence>MEAQLFFQFNPASLILCFLCISLLDYFFNNWTQPVEHQGFTIAPLNSSPIKMHRVEGETPLARDTYGLRYLQLRHRERLLSGVKRKLDEQF</sequence>
<organism evidence="1 2">
    <name type="scientific">Drosophila ananassae</name>
    <name type="common">Fruit fly</name>
    <dbReference type="NCBI Taxonomy" id="7217"/>
    <lineage>
        <taxon>Eukaryota</taxon>
        <taxon>Metazoa</taxon>
        <taxon>Ecdysozoa</taxon>
        <taxon>Arthropoda</taxon>
        <taxon>Hexapoda</taxon>
        <taxon>Insecta</taxon>
        <taxon>Pterygota</taxon>
        <taxon>Neoptera</taxon>
        <taxon>Endopterygota</taxon>
        <taxon>Diptera</taxon>
        <taxon>Brachycera</taxon>
        <taxon>Muscomorpha</taxon>
        <taxon>Ephydroidea</taxon>
        <taxon>Drosophilidae</taxon>
        <taxon>Drosophila</taxon>
        <taxon>Sophophora</taxon>
    </lineage>
</organism>
<keyword evidence="2" id="KW-1185">Reference proteome</keyword>
<reference evidence="1 2" key="1">
    <citation type="journal article" date="2007" name="Nature">
        <title>Evolution of genes and genomes on the Drosophila phylogeny.</title>
        <authorList>
            <consortium name="Drosophila 12 Genomes Consortium"/>
            <person name="Clark A.G."/>
            <person name="Eisen M.B."/>
            <person name="Smith D.R."/>
            <person name="Bergman C.M."/>
            <person name="Oliver B."/>
            <person name="Markow T.A."/>
            <person name="Kaufman T.C."/>
            <person name="Kellis M."/>
            <person name="Gelbart W."/>
            <person name="Iyer V.N."/>
            <person name="Pollard D.A."/>
            <person name="Sackton T.B."/>
            <person name="Larracuente A.M."/>
            <person name="Singh N.D."/>
            <person name="Abad J.P."/>
            <person name="Abt D.N."/>
            <person name="Adryan B."/>
            <person name="Aguade M."/>
            <person name="Akashi H."/>
            <person name="Anderson W.W."/>
            <person name="Aquadro C.F."/>
            <person name="Ardell D.H."/>
            <person name="Arguello R."/>
            <person name="Artieri C.G."/>
            <person name="Barbash D.A."/>
            <person name="Barker D."/>
            <person name="Barsanti P."/>
            <person name="Batterham P."/>
            <person name="Batzoglou S."/>
            <person name="Begun D."/>
            <person name="Bhutkar A."/>
            <person name="Blanco E."/>
            <person name="Bosak S.A."/>
            <person name="Bradley R.K."/>
            <person name="Brand A.D."/>
            <person name="Brent M.R."/>
            <person name="Brooks A.N."/>
            <person name="Brown R.H."/>
            <person name="Butlin R.K."/>
            <person name="Caggese C."/>
            <person name="Calvi B.R."/>
            <person name="Bernardo de Carvalho A."/>
            <person name="Caspi A."/>
            <person name="Castrezana S."/>
            <person name="Celniker S.E."/>
            <person name="Chang J.L."/>
            <person name="Chapple C."/>
            <person name="Chatterji S."/>
            <person name="Chinwalla A."/>
            <person name="Civetta A."/>
            <person name="Clifton S.W."/>
            <person name="Comeron J.M."/>
            <person name="Costello J.C."/>
            <person name="Coyne J.A."/>
            <person name="Daub J."/>
            <person name="David R.G."/>
            <person name="Delcher A.L."/>
            <person name="Delehaunty K."/>
            <person name="Do C.B."/>
            <person name="Ebling H."/>
            <person name="Edwards K."/>
            <person name="Eickbush T."/>
            <person name="Evans J.D."/>
            <person name="Filipski A."/>
            <person name="Findeiss S."/>
            <person name="Freyhult E."/>
            <person name="Fulton L."/>
            <person name="Fulton R."/>
            <person name="Garcia A.C."/>
            <person name="Gardiner A."/>
            <person name="Garfield D.A."/>
            <person name="Garvin B.E."/>
            <person name="Gibson G."/>
            <person name="Gilbert D."/>
            <person name="Gnerre S."/>
            <person name="Godfrey J."/>
            <person name="Good R."/>
            <person name="Gotea V."/>
            <person name="Gravely B."/>
            <person name="Greenberg A.J."/>
            <person name="Griffiths-Jones S."/>
            <person name="Gross S."/>
            <person name="Guigo R."/>
            <person name="Gustafson E.A."/>
            <person name="Haerty W."/>
            <person name="Hahn M.W."/>
            <person name="Halligan D.L."/>
            <person name="Halpern A.L."/>
            <person name="Halter G.M."/>
            <person name="Han M.V."/>
            <person name="Heger A."/>
            <person name="Hillier L."/>
            <person name="Hinrichs A.S."/>
            <person name="Holmes I."/>
            <person name="Hoskins R.A."/>
            <person name="Hubisz M.J."/>
            <person name="Hultmark D."/>
            <person name="Huntley M.A."/>
            <person name="Jaffe D.B."/>
            <person name="Jagadeeshan S."/>
            <person name="Jeck W.R."/>
            <person name="Johnson J."/>
            <person name="Jones C.D."/>
            <person name="Jordan W.C."/>
            <person name="Karpen G.H."/>
            <person name="Kataoka E."/>
            <person name="Keightley P.D."/>
            <person name="Kheradpour P."/>
            <person name="Kirkness E.F."/>
            <person name="Koerich L.B."/>
            <person name="Kristiansen K."/>
            <person name="Kudrna D."/>
            <person name="Kulathinal R.J."/>
            <person name="Kumar S."/>
            <person name="Kwok R."/>
            <person name="Lander E."/>
            <person name="Langley C.H."/>
            <person name="Lapoint R."/>
            <person name="Lazzaro B.P."/>
            <person name="Lee S.J."/>
            <person name="Levesque L."/>
            <person name="Li R."/>
            <person name="Lin C.F."/>
            <person name="Lin M.F."/>
            <person name="Lindblad-Toh K."/>
            <person name="Llopart A."/>
            <person name="Long M."/>
            <person name="Low L."/>
            <person name="Lozovsky E."/>
            <person name="Lu J."/>
            <person name="Luo M."/>
            <person name="Machado C.A."/>
            <person name="Makalowski W."/>
            <person name="Marzo M."/>
            <person name="Matsuda M."/>
            <person name="Matzkin L."/>
            <person name="McAllister B."/>
            <person name="McBride C.S."/>
            <person name="McKernan B."/>
            <person name="McKernan K."/>
            <person name="Mendez-Lago M."/>
            <person name="Minx P."/>
            <person name="Mollenhauer M.U."/>
            <person name="Montooth K."/>
            <person name="Mount S.M."/>
            <person name="Mu X."/>
            <person name="Myers E."/>
            <person name="Negre B."/>
            <person name="Newfeld S."/>
            <person name="Nielsen R."/>
            <person name="Noor M.A."/>
            <person name="O'Grady P."/>
            <person name="Pachter L."/>
            <person name="Papaceit M."/>
            <person name="Parisi M.J."/>
            <person name="Parisi M."/>
            <person name="Parts L."/>
            <person name="Pedersen J.S."/>
            <person name="Pesole G."/>
            <person name="Phillippy A.M."/>
            <person name="Ponting C.P."/>
            <person name="Pop M."/>
            <person name="Porcelli D."/>
            <person name="Powell J.R."/>
            <person name="Prohaska S."/>
            <person name="Pruitt K."/>
            <person name="Puig M."/>
            <person name="Quesneville H."/>
            <person name="Ram K.R."/>
            <person name="Rand D."/>
            <person name="Rasmussen M.D."/>
            <person name="Reed L.K."/>
            <person name="Reenan R."/>
            <person name="Reily A."/>
            <person name="Remington K.A."/>
            <person name="Rieger T.T."/>
            <person name="Ritchie M.G."/>
            <person name="Robin C."/>
            <person name="Rogers Y.H."/>
            <person name="Rohde C."/>
            <person name="Rozas J."/>
            <person name="Rubenfield M.J."/>
            <person name="Ruiz A."/>
            <person name="Russo S."/>
            <person name="Salzberg S.L."/>
            <person name="Sanchez-Gracia A."/>
            <person name="Saranga D.J."/>
            <person name="Sato H."/>
            <person name="Schaeffer S.W."/>
            <person name="Schatz M.C."/>
            <person name="Schlenke T."/>
            <person name="Schwartz R."/>
            <person name="Segarra C."/>
            <person name="Singh R.S."/>
            <person name="Sirot L."/>
            <person name="Sirota M."/>
            <person name="Sisneros N.B."/>
            <person name="Smith C.D."/>
            <person name="Smith T.F."/>
            <person name="Spieth J."/>
            <person name="Stage D.E."/>
            <person name="Stark A."/>
            <person name="Stephan W."/>
            <person name="Strausberg R.L."/>
            <person name="Strempel S."/>
            <person name="Sturgill D."/>
            <person name="Sutton G."/>
            <person name="Sutton G.G."/>
            <person name="Tao W."/>
            <person name="Teichmann S."/>
            <person name="Tobari Y.N."/>
            <person name="Tomimura Y."/>
            <person name="Tsolas J.M."/>
            <person name="Valente V.L."/>
            <person name="Venter E."/>
            <person name="Venter J.C."/>
            <person name="Vicario S."/>
            <person name="Vieira F.G."/>
            <person name="Vilella A.J."/>
            <person name="Villasante A."/>
            <person name="Walenz B."/>
            <person name="Wang J."/>
            <person name="Wasserman M."/>
            <person name="Watts T."/>
            <person name="Wilson D."/>
            <person name="Wilson R.K."/>
            <person name="Wing R.A."/>
            <person name="Wolfner M.F."/>
            <person name="Wong A."/>
            <person name="Wong G.K."/>
            <person name="Wu C.I."/>
            <person name="Wu G."/>
            <person name="Yamamoto D."/>
            <person name="Yang H.P."/>
            <person name="Yang S.P."/>
            <person name="Yorke J.A."/>
            <person name="Yoshida K."/>
            <person name="Zdobnov E."/>
            <person name="Zhang P."/>
            <person name="Zhang Y."/>
            <person name="Zimin A.V."/>
            <person name="Baldwin J."/>
            <person name="Abdouelleil A."/>
            <person name="Abdulkadir J."/>
            <person name="Abebe A."/>
            <person name="Abera B."/>
            <person name="Abreu J."/>
            <person name="Acer S.C."/>
            <person name="Aftuck L."/>
            <person name="Alexander A."/>
            <person name="An P."/>
            <person name="Anderson E."/>
            <person name="Anderson S."/>
            <person name="Arachi H."/>
            <person name="Azer M."/>
            <person name="Bachantsang P."/>
            <person name="Barry A."/>
            <person name="Bayul T."/>
            <person name="Berlin A."/>
            <person name="Bessette D."/>
            <person name="Bloom T."/>
            <person name="Blye J."/>
            <person name="Boguslavskiy L."/>
            <person name="Bonnet C."/>
            <person name="Boukhgalter B."/>
            <person name="Bourzgui I."/>
            <person name="Brown A."/>
            <person name="Cahill P."/>
            <person name="Channer S."/>
            <person name="Cheshatsang Y."/>
            <person name="Chuda L."/>
            <person name="Citroen M."/>
            <person name="Collymore A."/>
            <person name="Cooke P."/>
            <person name="Costello M."/>
            <person name="D'Aco K."/>
            <person name="Daza R."/>
            <person name="De Haan G."/>
            <person name="DeGray S."/>
            <person name="DeMaso C."/>
            <person name="Dhargay N."/>
            <person name="Dooley K."/>
            <person name="Dooley E."/>
            <person name="Doricent M."/>
            <person name="Dorje P."/>
            <person name="Dorjee K."/>
            <person name="Dupes A."/>
            <person name="Elong R."/>
            <person name="Falk J."/>
            <person name="Farina A."/>
            <person name="Faro S."/>
            <person name="Ferguson D."/>
            <person name="Fisher S."/>
            <person name="Foley C.D."/>
            <person name="Franke A."/>
            <person name="Friedrich D."/>
            <person name="Gadbois L."/>
            <person name="Gearin G."/>
            <person name="Gearin C.R."/>
            <person name="Giannoukos G."/>
            <person name="Goode T."/>
            <person name="Graham J."/>
            <person name="Grandbois E."/>
            <person name="Grewal S."/>
            <person name="Gyaltsen K."/>
            <person name="Hafez N."/>
            <person name="Hagos B."/>
            <person name="Hall J."/>
            <person name="Henson C."/>
            <person name="Hollinger A."/>
            <person name="Honan T."/>
            <person name="Huard M.D."/>
            <person name="Hughes L."/>
            <person name="Hurhula B."/>
            <person name="Husby M.E."/>
            <person name="Kamat A."/>
            <person name="Kanga B."/>
            <person name="Kashin S."/>
            <person name="Khazanovich D."/>
            <person name="Kisner P."/>
            <person name="Lance K."/>
            <person name="Lara M."/>
            <person name="Lee W."/>
            <person name="Lennon N."/>
            <person name="Letendre F."/>
            <person name="LeVine R."/>
            <person name="Lipovsky A."/>
            <person name="Liu X."/>
            <person name="Liu J."/>
            <person name="Liu S."/>
            <person name="Lokyitsang T."/>
            <person name="Lokyitsang Y."/>
            <person name="Lubonja R."/>
            <person name="Lui A."/>
            <person name="MacDonald P."/>
            <person name="Magnisalis V."/>
            <person name="Maru K."/>
            <person name="Matthews C."/>
            <person name="McCusker W."/>
            <person name="McDonough S."/>
            <person name="Mehta T."/>
            <person name="Meldrim J."/>
            <person name="Meneus L."/>
            <person name="Mihai O."/>
            <person name="Mihalev A."/>
            <person name="Mihova T."/>
            <person name="Mittelman R."/>
            <person name="Mlenga V."/>
            <person name="Montmayeur A."/>
            <person name="Mulrain L."/>
            <person name="Navidi A."/>
            <person name="Naylor J."/>
            <person name="Negash T."/>
            <person name="Nguyen T."/>
            <person name="Nguyen N."/>
            <person name="Nicol R."/>
            <person name="Norbu C."/>
            <person name="Norbu N."/>
            <person name="Novod N."/>
            <person name="O'Neill B."/>
            <person name="Osman S."/>
            <person name="Markiewicz E."/>
            <person name="Oyono O.L."/>
            <person name="Patti C."/>
            <person name="Phunkhang P."/>
            <person name="Pierre F."/>
            <person name="Priest M."/>
            <person name="Raghuraman S."/>
            <person name="Rege F."/>
            <person name="Reyes R."/>
            <person name="Rise C."/>
            <person name="Rogov P."/>
            <person name="Ross K."/>
            <person name="Ryan E."/>
            <person name="Settipalli S."/>
            <person name="Shea T."/>
            <person name="Sherpa N."/>
            <person name="Shi L."/>
            <person name="Shih D."/>
            <person name="Sparrow T."/>
            <person name="Spaulding J."/>
            <person name="Stalker J."/>
            <person name="Stange-Thomann N."/>
            <person name="Stavropoulos S."/>
            <person name="Stone C."/>
            <person name="Strader C."/>
            <person name="Tesfaye S."/>
            <person name="Thomson T."/>
            <person name="Thoulutsang Y."/>
            <person name="Thoulutsang D."/>
            <person name="Topham K."/>
            <person name="Topping I."/>
            <person name="Tsamla T."/>
            <person name="Vassiliev H."/>
            <person name="Vo A."/>
            <person name="Wangchuk T."/>
            <person name="Wangdi T."/>
            <person name="Weiand M."/>
            <person name="Wilkinson J."/>
            <person name="Wilson A."/>
            <person name="Yadav S."/>
            <person name="Young G."/>
            <person name="Yu Q."/>
            <person name="Zembek L."/>
            <person name="Zhong D."/>
            <person name="Zimmer A."/>
            <person name="Zwirko Z."/>
            <person name="Jaffe D.B."/>
            <person name="Alvarez P."/>
            <person name="Brockman W."/>
            <person name="Butler J."/>
            <person name="Chin C."/>
            <person name="Gnerre S."/>
            <person name="Grabherr M."/>
            <person name="Kleber M."/>
            <person name="Mauceli E."/>
            <person name="MacCallum I."/>
        </authorList>
    </citation>
    <scope>NUCLEOTIDE SEQUENCE [LARGE SCALE GENOMIC DNA]</scope>
    <source>
        <strain evidence="2">Tucson 14024-0371.13</strain>
    </source>
</reference>
<evidence type="ECO:0000313" key="2">
    <source>
        <dbReference type="Proteomes" id="UP000007801"/>
    </source>
</evidence>
<proteinExistence type="predicted"/>
<accession>B3MBZ8</accession>
<dbReference type="InParanoid" id="B3MBZ8"/>
<dbReference type="AlphaFoldDB" id="B3MBZ8"/>
<dbReference type="HOGENOM" id="CLU_2500257_0_0_1"/>
<evidence type="ECO:0000313" key="1">
    <source>
        <dbReference type="EMBL" id="EDV37185.1"/>
    </source>
</evidence>
<protein>
    <submittedName>
        <fullName evidence="1">Uncharacterized protein</fullName>
    </submittedName>
</protein>
<name>B3MBZ8_DROAN</name>
<dbReference type="EMBL" id="CH902619">
    <property type="protein sequence ID" value="EDV37185.1"/>
    <property type="molecule type" value="Genomic_DNA"/>
</dbReference>
<dbReference type="Proteomes" id="UP000007801">
    <property type="component" value="Unassembled WGS sequence"/>
</dbReference>
<dbReference type="SMR" id="B3MBZ8"/>